<evidence type="ECO:0000313" key="13">
    <source>
        <dbReference type="EMBL" id="MET3602738.1"/>
    </source>
</evidence>
<name>A0ABV2III1_9BURK</name>
<evidence type="ECO:0000256" key="6">
    <source>
        <dbReference type="ARBA" id="ARBA00022729"/>
    </source>
</evidence>
<evidence type="ECO:0000256" key="5">
    <source>
        <dbReference type="ARBA" id="ARBA00022692"/>
    </source>
</evidence>
<reference evidence="13 14" key="1">
    <citation type="submission" date="2024-06" db="EMBL/GenBank/DDBJ databases">
        <title>Genomic Encyclopedia of Type Strains, Phase IV (KMG-IV): sequencing the most valuable type-strain genomes for metagenomic binning, comparative biology and taxonomic classification.</title>
        <authorList>
            <person name="Goeker M."/>
        </authorList>
    </citation>
    <scope>NUCLEOTIDE SEQUENCE [LARGE SCALE GENOMIC DNA]</scope>
    <source>
        <strain evidence="13 14">D-501</strain>
    </source>
</reference>
<comment type="subcellular location">
    <subcellularLocation>
        <location evidence="1">Cell outer membrane</location>
        <topology evidence="1">Multi-pass membrane protein</topology>
    </subcellularLocation>
</comment>
<evidence type="ECO:0000256" key="2">
    <source>
        <dbReference type="ARBA" id="ARBA00011233"/>
    </source>
</evidence>
<proteinExistence type="predicted"/>
<dbReference type="SUPFAM" id="SSF56935">
    <property type="entry name" value="Porins"/>
    <property type="match status" value="1"/>
</dbReference>
<dbReference type="Gene3D" id="2.40.160.10">
    <property type="entry name" value="Porin"/>
    <property type="match status" value="1"/>
</dbReference>
<dbReference type="InterPro" id="IPR033900">
    <property type="entry name" value="Gram_neg_porin_domain"/>
</dbReference>
<keyword evidence="3" id="KW-0813">Transport</keyword>
<dbReference type="EMBL" id="JBEPLS010000002">
    <property type="protein sequence ID" value="MET3602738.1"/>
    <property type="molecule type" value="Genomic_DNA"/>
</dbReference>
<dbReference type="Proteomes" id="UP001549111">
    <property type="component" value="Unassembled WGS sequence"/>
</dbReference>
<feature type="domain" description="Porin" evidence="12">
    <location>
        <begin position="11"/>
        <end position="340"/>
    </location>
</feature>
<evidence type="ECO:0000256" key="10">
    <source>
        <dbReference type="ARBA" id="ARBA00023237"/>
    </source>
</evidence>
<keyword evidence="8" id="KW-0626">Porin</keyword>
<dbReference type="CDD" id="cd00342">
    <property type="entry name" value="gram_neg_porins"/>
    <property type="match status" value="1"/>
</dbReference>
<evidence type="ECO:0000313" key="14">
    <source>
        <dbReference type="Proteomes" id="UP001549111"/>
    </source>
</evidence>
<feature type="signal peptide" evidence="11">
    <location>
        <begin position="1"/>
        <end position="22"/>
    </location>
</feature>
<evidence type="ECO:0000259" key="12">
    <source>
        <dbReference type="Pfam" id="PF13609"/>
    </source>
</evidence>
<dbReference type="PANTHER" id="PTHR34501">
    <property type="entry name" value="PROTEIN YDDL-RELATED"/>
    <property type="match status" value="1"/>
</dbReference>
<gene>
    <name evidence="13" type="ORF">ABIC99_000522</name>
</gene>
<dbReference type="PANTHER" id="PTHR34501:SF9">
    <property type="entry name" value="MAJOR OUTER MEMBRANE PROTEIN P.IA"/>
    <property type="match status" value="1"/>
</dbReference>
<organism evidence="13 14">
    <name type="scientific">Sphaerotilus sulfidivorans</name>
    <dbReference type="NCBI Taxonomy" id="639200"/>
    <lineage>
        <taxon>Bacteria</taxon>
        <taxon>Pseudomonadati</taxon>
        <taxon>Pseudomonadota</taxon>
        <taxon>Betaproteobacteria</taxon>
        <taxon>Burkholderiales</taxon>
        <taxon>Sphaerotilaceae</taxon>
        <taxon>Sphaerotilus</taxon>
    </lineage>
</organism>
<evidence type="ECO:0000256" key="9">
    <source>
        <dbReference type="ARBA" id="ARBA00023136"/>
    </source>
</evidence>
<dbReference type="InterPro" id="IPR023614">
    <property type="entry name" value="Porin_dom_sf"/>
</dbReference>
<evidence type="ECO:0000256" key="11">
    <source>
        <dbReference type="SAM" id="SignalP"/>
    </source>
</evidence>
<keyword evidence="4" id="KW-1134">Transmembrane beta strand</keyword>
<keyword evidence="5" id="KW-0812">Transmembrane</keyword>
<dbReference type="RefSeq" id="WP_244954365.1">
    <property type="nucleotide sequence ID" value="NZ_CP035708.1"/>
</dbReference>
<comment type="caution">
    <text evidence="13">The sequence shown here is derived from an EMBL/GenBank/DDBJ whole genome shotgun (WGS) entry which is preliminary data.</text>
</comment>
<feature type="chain" id="PRO_5046160973" evidence="11">
    <location>
        <begin position="23"/>
        <end position="378"/>
    </location>
</feature>
<comment type="subunit">
    <text evidence="2">Homotrimer.</text>
</comment>
<protein>
    <submittedName>
        <fullName evidence="13">Porin</fullName>
    </submittedName>
</protein>
<dbReference type="Pfam" id="PF13609">
    <property type="entry name" value="Porin_4"/>
    <property type="match status" value="1"/>
</dbReference>
<keyword evidence="9" id="KW-0472">Membrane</keyword>
<dbReference type="InterPro" id="IPR050298">
    <property type="entry name" value="Gram-neg_bact_OMP"/>
</dbReference>
<accession>A0ABV2III1</accession>
<evidence type="ECO:0000256" key="7">
    <source>
        <dbReference type="ARBA" id="ARBA00023065"/>
    </source>
</evidence>
<sequence>MSIRQMKGVALACLLLPAAACAQSAPPSASAITLSGVLDLGLRQVRNAGLGTDRSVVHGASSTSRLVIRGQEDLGSGRSASFFLDSTIVADTGGAGASAPSGQFWDRRATVSLTDRSLGELRLGRDWVPTQLVWSGFDPFSTLGVVSANTFRSTAASRVLGQAFGTAPETQAANPTLRVSNAVEYFLPSGLGGLHGGLIATAGERGTTAAGQTSGRGLRLGWSAGRFMVSAAQFTTRNTRSGQDFVDRSLGASWNFGDAKLSLAQRRWRHGDDRQVNTLLGLTVAAGAGQIRLSWVHADQSGTSAATNGSDATLLGAGYVHPLSKRTTLYGQVARVSNQGGASFAIPGGPAVSASPTAANHFGGRRSTAWEIGLRHDF</sequence>
<evidence type="ECO:0000256" key="4">
    <source>
        <dbReference type="ARBA" id="ARBA00022452"/>
    </source>
</evidence>
<evidence type="ECO:0000256" key="8">
    <source>
        <dbReference type="ARBA" id="ARBA00023114"/>
    </source>
</evidence>
<keyword evidence="14" id="KW-1185">Reference proteome</keyword>
<evidence type="ECO:0000256" key="3">
    <source>
        <dbReference type="ARBA" id="ARBA00022448"/>
    </source>
</evidence>
<keyword evidence="6 11" id="KW-0732">Signal</keyword>
<keyword evidence="7" id="KW-0406">Ion transport</keyword>
<keyword evidence="10" id="KW-0998">Cell outer membrane</keyword>
<evidence type="ECO:0000256" key="1">
    <source>
        <dbReference type="ARBA" id="ARBA00004571"/>
    </source>
</evidence>